<feature type="region of interest" description="Disordered" evidence="1">
    <location>
        <begin position="318"/>
        <end position="347"/>
    </location>
</feature>
<dbReference type="OrthoDB" id="4070476at2759"/>
<dbReference type="EMBL" id="PUHR01000024">
    <property type="protein sequence ID" value="KAG0670372.1"/>
    <property type="molecule type" value="Genomic_DNA"/>
</dbReference>
<evidence type="ECO:0000256" key="2">
    <source>
        <dbReference type="SAM" id="SignalP"/>
    </source>
</evidence>
<accession>A0A9P6WCW7</accession>
<sequence>MQFVKPFVTISILYLWLAVAQDVAPIANCSRIFISNSKPGYYYRLYPLPYGGVPFGMPATNATDWVSRLGYMGDPLYVGNTNSLTINNYFSSTPGDIQYGQVYGNNITTTNFTMSANAWFIPDISGWFKFILRTSSVGELMIVNTTTAYCCANPTHNSVAEQFILTSVNNQVEGTVYLYKGFQYQFTTSFVNENSTAYYYVYFIDPEGYYKSVDNYVYQMNSGDPSDVVTCNYGIEFFTTTMPYSGSITSTAYQQLYRIESGGRVSIQEWELIGIPSADYVPPTSTMSTPILSVTSSSDSISSKVDVISSIMSVSIKPSSSISDYSSSTDGSLKSSTSESSSYNGSVPINPFGDSSILSSSMTDLESSSVSTGISSRAGNANFLSSSSIEPNGTIEILSSRTTIMSSRSEIGSTSLIRNILSSIESISTNSIPVTSYESGQSSSVYSVSRPIFRNVSEPTESSSVIEKISIAPSTAIQESINSPGESSTIEVNSIGMESDNHNPTITSFTDTIRTVPLPLEIVPSSTGNENAIFTVITTTVVETEGYNFRGYVSLVGFPDDSENAIKRTITTTVTSTLCPVCLETATNVQPEGETPNADNSPVPENGGGAGVAILISSADSNAQQLTSQVSHSEKPSPGVATFAASPNGQPRFDVNFTGIMIFIFSACVLFL</sequence>
<gene>
    <name evidence="4" type="ORF">C6P45_002505</name>
</gene>
<evidence type="ECO:0000256" key="1">
    <source>
        <dbReference type="SAM" id="MobiDB-lite"/>
    </source>
</evidence>
<feature type="chain" id="PRO_5040484958" description="PA14 domain-containing protein" evidence="2">
    <location>
        <begin position="21"/>
        <end position="672"/>
    </location>
</feature>
<name>A0A9P6WCW7_MAUEX</name>
<reference evidence="4 5" key="1">
    <citation type="submission" date="2020-11" db="EMBL/GenBank/DDBJ databases">
        <title>Kefir isolates.</title>
        <authorList>
            <person name="Marcisauskas S."/>
            <person name="Kim Y."/>
            <person name="Blasche S."/>
        </authorList>
    </citation>
    <scope>NUCLEOTIDE SEQUENCE [LARGE SCALE GENOMIC DNA]</scope>
    <source>
        <strain evidence="4 5">OG2</strain>
    </source>
</reference>
<keyword evidence="2" id="KW-0732">Signal</keyword>
<feature type="compositionally biased region" description="Low complexity" evidence="1">
    <location>
        <begin position="318"/>
        <end position="342"/>
    </location>
</feature>
<comment type="caution">
    <text evidence="4">The sequence shown here is derived from an EMBL/GenBank/DDBJ whole genome shotgun (WGS) entry which is preliminary data.</text>
</comment>
<protein>
    <recommendedName>
        <fullName evidence="3">PA14 domain-containing protein</fullName>
    </recommendedName>
</protein>
<dbReference type="Gene3D" id="2.60.120.1560">
    <property type="match status" value="1"/>
</dbReference>
<dbReference type="Proteomes" id="UP000750334">
    <property type="component" value="Unassembled WGS sequence"/>
</dbReference>
<dbReference type="InterPro" id="IPR037524">
    <property type="entry name" value="PA14/GLEYA"/>
</dbReference>
<organism evidence="4 5">
    <name type="scientific">Maudiozyma exigua</name>
    <name type="common">Yeast</name>
    <name type="synonym">Kazachstania exigua</name>
    <dbReference type="NCBI Taxonomy" id="34358"/>
    <lineage>
        <taxon>Eukaryota</taxon>
        <taxon>Fungi</taxon>
        <taxon>Dikarya</taxon>
        <taxon>Ascomycota</taxon>
        <taxon>Saccharomycotina</taxon>
        <taxon>Saccharomycetes</taxon>
        <taxon>Saccharomycetales</taxon>
        <taxon>Saccharomycetaceae</taxon>
        <taxon>Maudiozyma</taxon>
    </lineage>
</organism>
<proteinExistence type="predicted"/>
<feature type="signal peptide" evidence="2">
    <location>
        <begin position="1"/>
        <end position="20"/>
    </location>
</feature>
<evidence type="ECO:0000313" key="4">
    <source>
        <dbReference type="EMBL" id="KAG0670372.1"/>
    </source>
</evidence>
<dbReference type="PROSITE" id="PS51820">
    <property type="entry name" value="PA14"/>
    <property type="match status" value="1"/>
</dbReference>
<feature type="domain" description="PA14" evidence="3">
    <location>
        <begin position="55"/>
        <end position="217"/>
    </location>
</feature>
<evidence type="ECO:0000313" key="5">
    <source>
        <dbReference type="Proteomes" id="UP000750334"/>
    </source>
</evidence>
<evidence type="ECO:0000259" key="3">
    <source>
        <dbReference type="PROSITE" id="PS51820"/>
    </source>
</evidence>
<dbReference type="AlphaFoldDB" id="A0A9P6WCW7"/>
<keyword evidence="5" id="KW-1185">Reference proteome</keyword>